<reference evidence="2" key="1">
    <citation type="submission" date="2020-02" db="EMBL/GenBank/DDBJ databases">
        <authorList>
            <person name="Meier V. D."/>
        </authorList>
    </citation>
    <scope>NUCLEOTIDE SEQUENCE</scope>
    <source>
        <strain evidence="2">AVDCRST_MAG68</strain>
    </source>
</reference>
<organism evidence="2">
    <name type="scientific">uncultured Gemmatimonadota bacterium</name>
    <dbReference type="NCBI Taxonomy" id="203437"/>
    <lineage>
        <taxon>Bacteria</taxon>
        <taxon>Pseudomonadati</taxon>
        <taxon>Gemmatimonadota</taxon>
        <taxon>environmental samples</taxon>
    </lineage>
</organism>
<dbReference type="AlphaFoldDB" id="A0A6J4LI01"/>
<feature type="compositionally biased region" description="Basic and acidic residues" evidence="1">
    <location>
        <begin position="75"/>
        <end position="84"/>
    </location>
</feature>
<proteinExistence type="predicted"/>
<evidence type="ECO:0000313" key="2">
    <source>
        <dbReference type="EMBL" id="CAA9333422.1"/>
    </source>
</evidence>
<protein>
    <submittedName>
        <fullName evidence="2">Circadian input kinase A</fullName>
    </submittedName>
</protein>
<feature type="compositionally biased region" description="Gly residues" evidence="1">
    <location>
        <begin position="27"/>
        <end position="40"/>
    </location>
</feature>
<keyword evidence="2" id="KW-0808">Transferase</keyword>
<gene>
    <name evidence="2" type="ORF">AVDCRST_MAG68-2613</name>
</gene>
<feature type="non-terminal residue" evidence="2">
    <location>
        <position position="1"/>
    </location>
</feature>
<dbReference type="GO" id="GO:0016301">
    <property type="term" value="F:kinase activity"/>
    <property type="evidence" value="ECO:0007669"/>
    <property type="project" value="UniProtKB-KW"/>
</dbReference>
<accession>A0A6J4LI01</accession>
<feature type="non-terminal residue" evidence="2">
    <location>
        <position position="130"/>
    </location>
</feature>
<sequence length="130" mass="13294">DQDPAGGRQRDEPRHAVAAIGAQGLPGDPGGGRRPGGGDGRLARARPGADGHEPSRAGRVGGHAPPEGRPGHPPRAGDRPDGARHVQRPRQGAGGGVQRLRHQAHRAAAPAGEDRGAPVPRGPRPRSRAM</sequence>
<keyword evidence="2" id="KW-0418">Kinase</keyword>
<dbReference type="EMBL" id="CADCTW010000128">
    <property type="protein sequence ID" value="CAA9333422.1"/>
    <property type="molecule type" value="Genomic_DNA"/>
</dbReference>
<feature type="region of interest" description="Disordered" evidence="1">
    <location>
        <begin position="1"/>
        <end position="130"/>
    </location>
</feature>
<name>A0A6J4LI01_9BACT</name>
<evidence type="ECO:0000256" key="1">
    <source>
        <dbReference type="SAM" id="MobiDB-lite"/>
    </source>
</evidence>
<feature type="compositionally biased region" description="Basic and acidic residues" evidence="1">
    <location>
        <begin position="47"/>
        <end position="56"/>
    </location>
</feature>